<comment type="caution">
    <text evidence="3">The sequence shown here is derived from an EMBL/GenBank/DDBJ whole genome shotgun (WGS) entry which is preliminary data.</text>
</comment>
<dbReference type="EMBL" id="SACT01000004">
    <property type="protein sequence ID" value="RVT50929.1"/>
    <property type="molecule type" value="Genomic_DNA"/>
</dbReference>
<dbReference type="AlphaFoldDB" id="A0A437JUL2"/>
<dbReference type="Proteomes" id="UP000288178">
    <property type="component" value="Unassembled WGS sequence"/>
</dbReference>
<feature type="chain" id="PRO_5019044869" evidence="1">
    <location>
        <begin position="28"/>
        <end position="163"/>
    </location>
</feature>
<evidence type="ECO:0000313" key="3">
    <source>
        <dbReference type="EMBL" id="RVT50929.1"/>
    </source>
</evidence>
<dbReference type="PANTHER" id="PTHR35535">
    <property type="entry name" value="HEAT SHOCK PROTEIN HSLJ"/>
    <property type="match status" value="1"/>
</dbReference>
<dbReference type="InterPro" id="IPR038670">
    <property type="entry name" value="HslJ-like_sf"/>
</dbReference>
<dbReference type="RefSeq" id="WP_128198955.1">
    <property type="nucleotide sequence ID" value="NZ_SACT01000004.1"/>
</dbReference>
<organism evidence="3 4">
    <name type="scientific">Rubrivivax albus</name>
    <dbReference type="NCBI Taxonomy" id="2499835"/>
    <lineage>
        <taxon>Bacteria</taxon>
        <taxon>Pseudomonadati</taxon>
        <taxon>Pseudomonadota</taxon>
        <taxon>Betaproteobacteria</taxon>
        <taxon>Burkholderiales</taxon>
        <taxon>Sphaerotilaceae</taxon>
        <taxon>Rubrivivax</taxon>
    </lineage>
</organism>
<keyword evidence="1" id="KW-0732">Signal</keyword>
<accession>A0A437JUL2</accession>
<reference evidence="3 4" key="1">
    <citation type="submission" date="2019-01" db="EMBL/GenBank/DDBJ databases">
        <authorList>
            <person name="Chen W.-M."/>
        </authorList>
    </citation>
    <scope>NUCLEOTIDE SEQUENCE [LARGE SCALE GENOMIC DNA]</scope>
    <source>
        <strain evidence="3 4">ICH-3</strain>
    </source>
</reference>
<dbReference type="Gene3D" id="2.40.128.270">
    <property type="match status" value="1"/>
</dbReference>
<keyword evidence="4" id="KW-1185">Reference proteome</keyword>
<evidence type="ECO:0000259" key="2">
    <source>
        <dbReference type="Pfam" id="PF03724"/>
    </source>
</evidence>
<dbReference type="PANTHER" id="PTHR35535:SF2">
    <property type="entry name" value="DUF306 DOMAIN-CONTAINING PROTEIN"/>
    <property type="match status" value="1"/>
</dbReference>
<gene>
    <name evidence="3" type="ORF">ENE75_14105</name>
</gene>
<feature type="domain" description="DUF306" evidence="2">
    <location>
        <begin position="41"/>
        <end position="151"/>
    </location>
</feature>
<dbReference type="PROSITE" id="PS51257">
    <property type="entry name" value="PROKAR_LIPOPROTEIN"/>
    <property type="match status" value="1"/>
</dbReference>
<evidence type="ECO:0000313" key="4">
    <source>
        <dbReference type="Proteomes" id="UP000288178"/>
    </source>
</evidence>
<proteinExistence type="predicted"/>
<dbReference type="InterPro" id="IPR005184">
    <property type="entry name" value="DUF306_Meta_HslJ"/>
</dbReference>
<name>A0A437JUL2_9BURK</name>
<feature type="signal peptide" evidence="1">
    <location>
        <begin position="1"/>
        <end position="27"/>
    </location>
</feature>
<evidence type="ECO:0000256" key="1">
    <source>
        <dbReference type="SAM" id="SignalP"/>
    </source>
</evidence>
<dbReference type="OrthoDB" id="964913at2"/>
<protein>
    <submittedName>
        <fullName evidence="3">META domain-containing protein</fullName>
    </submittedName>
</protein>
<dbReference type="InterPro" id="IPR053147">
    <property type="entry name" value="Hsp_HslJ-like"/>
</dbReference>
<sequence length="163" mass="16907">MHRATLNRPAVLAGTAVVSAMAAAVMAGCAAAMGPGTAAPATLEGTQWQLVALQSMDDAQGTTRPADPGAYTLHFGPEGRAALRVDCNRAMGTWQVTPAADGRSGALQFGPLAGTRAMCPPESLAPRLMRDLPFVRSYLLRDGQLHLSLMADGGILSWAPAPR</sequence>
<dbReference type="Pfam" id="PF03724">
    <property type="entry name" value="META"/>
    <property type="match status" value="1"/>
</dbReference>